<keyword evidence="12" id="KW-0482">Metalloprotease</keyword>
<dbReference type="Gene3D" id="1.10.8.60">
    <property type="match status" value="1"/>
</dbReference>
<keyword evidence="10" id="KW-0862">Zinc</keyword>
<evidence type="ECO:0000313" key="18">
    <source>
        <dbReference type="EMBL" id="ELR08695.1"/>
    </source>
</evidence>
<dbReference type="Pfam" id="PF01434">
    <property type="entry name" value="Peptidase_M41"/>
    <property type="match status" value="1"/>
</dbReference>
<evidence type="ECO:0000256" key="5">
    <source>
        <dbReference type="ARBA" id="ARBA00010550"/>
    </source>
</evidence>
<evidence type="ECO:0000256" key="1">
    <source>
        <dbReference type="ARBA" id="ARBA00001947"/>
    </source>
</evidence>
<dbReference type="Pfam" id="PF17862">
    <property type="entry name" value="AAA_lid_3"/>
    <property type="match status" value="1"/>
</dbReference>
<evidence type="ECO:0000256" key="14">
    <source>
        <dbReference type="ARBA" id="ARBA00023136"/>
    </source>
</evidence>
<feature type="region of interest" description="Disordered" evidence="15">
    <location>
        <begin position="788"/>
        <end position="831"/>
    </location>
</feature>
<dbReference type="PANTHER" id="PTHR23076">
    <property type="entry name" value="METALLOPROTEASE M41 FTSH"/>
    <property type="match status" value="1"/>
</dbReference>
<dbReference type="PROSITE" id="PS00674">
    <property type="entry name" value="AAA"/>
    <property type="match status" value="1"/>
</dbReference>
<keyword evidence="9" id="KW-0378">Hydrolase</keyword>
<dbReference type="CDD" id="cd19501">
    <property type="entry name" value="RecA-like_FtsH"/>
    <property type="match status" value="1"/>
</dbReference>
<keyword evidence="19" id="KW-1185">Reference proteome</keyword>
<evidence type="ECO:0000256" key="6">
    <source>
        <dbReference type="ARBA" id="ARBA00022670"/>
    </source>
</evidence>
<evidence type="ECO:0000256" key="13">
    <source>
        <dbReference type="ARBA" id="ARBA00023128"/>
    </source>
</evidence>
<evidence type="ECO:0000313" key="19">
    <source>
        <dbReference type="Proteomes" id="UP000011064"/>
    </source>
</evidence>
<evidence type="ECO:0000256" key="16">
    <source>
        <dbReference type="SAM" id="Phobius"/>
    </source>
</evidence>
<keyword evidence="6" id="KW-0645">Protease</keyword>
<dbReference type="Pfam" id="PF00004">
    <property type="entry name" value="AAA"/>
    <property type="match status" value="1"/>
</dbReference>
<feature type="domain" description="AAA+ ATPase" evidence="17">
    <location>
        <begin position="381"/>
        <end position="517"/>
    </location>
</feature>
<dbReference type="PANTHER" id="PTHR23076:SF97">
    <property type="entry name" value="ATP-DEPENDENT ZINC METALLOPROTEASE YME1L1"/>
    <property type="match status" value="1"/>
</dbReference>
<evidence type="ECO:0000256" key="11">
    <source>
        <dbReference type="ARBA" id="ARBA00022840"/>
    </source>
</evidence>
<dbReference type="InterPro" id="IPR037219">
    <property type="entry name" value="Peptidase_M41-like"/>
</dbReference>
<name>L8G623_PSED2</name>
<evidence type="ECO:0000256" key="7">
    <source>
        <dbReference type="ARBA" id="ARBA00022723"/>
    </source>
</evidence>
<dbReference type="InParanoid" id="L8G623"/>
<dbReference type="GO" id="GO:0007005">
    <property type="term" value="P:mitochondrion organization"/>
    <property type="evidence" value="ECO:0007669"/>
    <property type="project" value="TreeGrafter"/>
</dbReference>
<keyword evidence="13" id="KW-0496">Mitochondrion</keyword>
<evidence type="ECO:0000256" key="3">
    <source>
        <dbReference type="ARBA" id="ARBA00004370"/>
    </source>
</evidence>
<dbReference type="InterPro" id="IPR027417">
    <property type="entry name" value="P-loop_NTPase"/>
</dbReference>
<keyword evidence="14 16" id="KW-0472">Membrane</keyword>
<dbReference type="STRING" id="658429.L8G623"/>
<comment type="cofactor">
    <cofactor evidence="1">
        <name>Zn(2+)</name>
        <dbReference type="ChEBI" id="CHEBI:29105"/>
    </cofactor>
</comment>
<evidence type="ECO:0000256" key="8">
    <source>
        <dbReference type="ARBA" id="ARBA00022741"/>
    </source>
</evidence>
<keyword evidence="7" id="KW-0479">Metal-binding</keyword>
<dbReference type="OrthoDB" id="1413014at2759"/>
<dbReference type="Gene3D" id="1.20.58.760">
    <property type="entry name" value="Peptidase M41"/>
    <property type="match status" value="1"/>
</dbReference>
<keyword evidence="11" id="KW-0067">ATP-binding</keyword>
<dbReference type="AlphaFoldDB" id="L8G623"/>
<evidence type="ECO:0000256" key="15">
    <source>
        <dbReference type="SAM" id="MobiDB-lite"/>
    </source>
</evidence>
<dbReference type="SUPFAM" id="SSF140990">
    <property type="entry name" value="FtsH protease domain-like"/>
    <property type="match status" value="1"/>
</dbReference>
<dbReference type="InterPro" id="IPR000642">
    <property type="entry name" value="Peptidase_M41"/>
</dbReference>
<dbReference type="FunFam" id="1.10.8.60:FF:000001">
    <property type="entry name" value="ATP-dependent zinc metalloprotease FtsH"/>
    <property type="match status" value="1"/>
</dbReference>
<dbReference type="GO" id="GO:0046872">
    <property type="term" value="F:metal ion binding"/>
    <property type="evidence" value="ECO:0007669"/>
    <property type="project" value="UniProtKB-KW"/>
</dbReference>
<keyword evidence="8" id="KW-0547">Nucleotide-binding</keyword>
<dbReference type="Proteomes" id="UP000011064">
    <property type="component" value="Unassembled WGS sequence"/>
</dbReference>
<gene>
    <name evidence="18" type="ORF">GMDG_03377</name>
</gene>
<dbReference type="GO" id="GO:0016887">
    <property type="term" value="F:ATP hydrolysis activity"/>
    <property type="evidence" value="ECO:0007669"/>
    <property type="project" value="InterPro"/>
</dbReference>
<feature type="compositionally biased region" description="Polar residues" evidence="15">
    <location>
        <begin position="42"/>
        <end position="56"/>
    </location>
</feature>
<dbReference type="HAMAP" id="MF_01458">
    <property type="entry name" value="FtsH"/>
    <property type="match status" value="1"/>
</dbReference>
<dbReference type="MEROPS" id="M41.004"/>
<dbReference type="InterPro" id="IPR048438">
    <property type="entry name" value="Yme1-like_N"/>
</dbReference>
<keyword evidence="16" id="KW-0812">Transmembrane</keyword>
<evidence type="ECO:0000256" key="12">
    <source>
        <dbReference type="ARBA" id="ARBA00023049"/>
    </source>
</evidence>
<dbReference type="GO" id="GO:0005743">
    <property type="term" value="C:mitochondrial inner membrane"/>
    <property type="evidence" value="ECO:0007669"/>
    <property type="project" value="TreeGrafter"/>
</dbReference>
<comment type="subcellular location">
    <subcellularLocation>
        <location evidence="3">Membrane</location>
    </subcellularLocation>
    <subcellularLocation>
        <location evidence="2">Mitochondrion</location>
    </subcellularLocation>
</comment>
<reference evidence="19" key="1">
    <citation type="submission" date="2010-09" db="EMBL/GenBank/DDBJ databases">
        <title>The genome sequence of Geomyces destructans 20631-21.</title>
        <authorList>
            <consortium name="The Broad Institute Genome Sequencing Platform"/>
            <person name="Cuomo C.A."/>
            <person name="Blehert D.S."/>
            <person name="Lorch J.M."/>
            <person name="Young S.K."/>
            <person name="Zeng Q."/>
            <person name="Gargeya S."/>
            <person name="Fitzgerald M."/>
            <person name="Haas B."/>
            <person name="Abouelleil A."/>
            <person name="Alvarado L."/>
            <person name="Arachchi H.M."/>
            <person name="Berlin A."/>
            <person name="Brown A."/>
            <person name="Chapman S.B."/>
            <person name="Chen Z."/>
            <person name="Dunbar C."/>
            <person name="Freedman E."/>
            <person name="Gearin G."/>
            <person name="Gellesch M."/>
            <person name="Goldberg J."/>
            <person name="Griggs A."/>
            <person name="Gujja S."/>
            <person name="Heiman D."/>
            <person name="Howarth C."/>
            <person name="Larson L."/>
            <person name="Lui A."/>
            <person name="MacDonald P.J.P."/>
            <person name="Montmayeur A."/>
            <person name="Murphy C."/>
            <person name="Neiman D."/>
            <person name="Pearson M."/>
            <person name="Priest M."/>
            <person name="Roberts A."/>
            <person name="Saif S."/>
            <person name="Shea T."/>
            <person name="Shenoy N."/>
            <person name="Sisk P."/>
            <person name="Stolte C."/>
            <person name="Sykes S."/>
            <person name="Wortman J."/>
            <person name="Nusbaum C."/>
            <person name="Birren B."/>
        </authorList>
    </citation>
    <scope>NUCLEOTIDE SEQUENCE [LARGE SCALE GENOMIC DNA]</scope>
    <source>
        <strain evidence="19">ATCC MYA-4855 / 20631-21</strain>
    </source>
</reference>
<comment type="similarity">
    <text evidence="5">In the N-terminal section; belongs to the AAA ATPase family.</text>
</comment>
<dbReference type="Pfam" id="PF21232">
    <property type="entry name" value="Yme1-like_N"/>
    <property type="match status" value="1"/>
</dbReference>
<dbReference type="SUPFAM" id="SSF52540">
    <property type="entry name" value="P-loop containing nucleoside triphosphate hydrolases"/>
    <property type="match status" value="1"/>
</dbReference>
<dbReference type="InterPro" id="IPR003593">
    <property type="entry name" value="AAA+_ATPase"/>
</dbReference>
<dbReference type="InterPro" id="IPR005936">
    <property type="entry name" value="FtsH"/>
</dbReference>
<dbReference type="HOGENOM" id="CLU_000688_9_0_1"/>
<evidence type="ECO:0000256" key="9">
    <source>
        <dbReference type="ARBA" id="ARBA00022801"/>
    </source>
</evidence>
<comment type="similarity">
    <text evidence="4">In the C-terminal section; belongs to the peptidase M41 family.</text>
</comment>
<dbReference type="FunFam" id="1.20.58.760:FF:000002">
    <property type="entry name" value="ATP-dependent zinc metalloprotease FtsH"/>
    <property type="match status" value="1"/>
</dbReference>
<evidence type="ECO:0000256" key="2">
    <source>
        <dbReference type="ARBA" id="ARBA00004173"/>
    </source>
</evidence>
<dbReference type="InterPro" id="IPR003959">
    <property type="entry name" value="ATPase_AAA_core"/>
</dbReference>
<dbReference type="EMBL" id="GL573222">
    <property type="protein sequence ID" value="ELR08695.1"/>
    <property type="molecule type" value="Genomic_DNA"/>
</dbReference>
<dbReference type="InterPro" id="IPR003960">
    <property type="entry name" value="ATPase_AAA_CS"/>
</dbReference>
<dbReference type="NCBIfam" id="TIGR01241">
    <property type="entry name" value="FtsH_fam"/>
    <property type="match status" value="1"/>
</dbReference>
<dbReference type="GO" id="GO:0004176">
    <property type="term" value="F:ATP-dependent peptidase activity"/>
    <property type="evidence" value="ECO:0007669"/>
    <property type="project" value="InterPro"/>
</dbReference>
<feature type="region of interest" description="Disordered" evidence="15">
    <location>
        <begin position="32"/>
        <end position="56"/>
    </location>
</feature>
<accession>L8G623</accession>
<dbReference type="GO" id="GO:0141164">
    <property type="term" value="P:mitochondrial protein quality control"/>
    <property type="evidence" value="ECO:0007669"/>
    <property type="project" value="UniProtKB-ARBA"/>
</dbReference>
<proteinExistence type="inferred from homology"/>
<keyword evidence="16" id="KW-1133">Transmembrane helix</keyword>
<evidence type="ECO:0000256" key="10">
    <source>
        <dbReference type="ARBA" id="ARBA00022833"/>
    </source>
</evidence>
<evidence type="ECO:0000256" key="4">
    <source>
        <dbReference type="ARBA" id="ARBA00010044"/>
    </source>
</evidence>
<feature type="compositionally biased region" description="Gly residues" evidence="15">
    <location>
        <begin position="819"/>
        <end position="829"/>
    </location>
</feature>
<dbReference type="GO" id="GO:0004222">
    <property type="term" value="F:metalloendopeptidase activity"/>
    <property type="evidence" value="ECO:0007669"/>
    <property type="project" value="InterPro"/>
</dbReference>
<dbReference type="SMART" id="SM00382">
    <property type="entry name" value="AAA"/>
    <property type="match status" value="1"/>
</dbReference>
<dbReference type="FunCoup" id="L8G623">
    <property type="interactions" value="1063"/>
</dbReference>
<evidence type="ECO:0000259" key="17">
    <source>
        <dbReference type="SMART" id="SM00382"/>
    </source>
</evidence>
<organism evidence="18 19">
    <name type="scientific">Pseudogymnoascus destructans (strain ATCC MYA-4855 / 20631-21)</name>
    <name type="common">Bat white-nose syndrome fungus</name>
    <name type="synonym">Geomyces destructans</name>
    <dbReference type="NCBI Taxonomy" id="658429"/>
    <lineage>
        <taxon>Eukaryota</taxon>
        <taxon>Fungi</taxon>
        <taxon>Dikarya</taxon>
        <taxon>Ascomycota</taxon>
        <taxon>Pezizomycotina</taxon>
        <taxon>Leotiomycetes</taxon>
        <taxon>Thelebolales</taxon>
        <taxon>Thelebolaceae</taxon>
        <taxon>Pseudogymnoascus</taxon>
    </lineage>
</organism>
<dbReference type="VEuPathDB" id="FungiDB:GMDG_03377"/>
<feature type="transmembrane region" description="Helical" evidence="16">
    <location>
        <begin position="302"/>
        <end position="321"/>
    </location>
</feature>
<sequence>MAFQASALPSVAAATTELWPSMVNVMGAPLRSAGSRTHSKQSRPSQRSEIAQPQAATVIQPSKPVLPECLQTARGLTSQLCEYRNAAFTPFTARDTLSPMRRGTIAAANPLARRLPTTLLTSRQISSITAFRLSQPRTPFTRIVKPQHRTVFGANTSRNLLAHMEEVANKNPNSATAQNAFYQALLRANLGAIVVERYQNGHFASNNACESAYQKALSELGGGAGFGVGNDVGGFGGMANNAGGLNNSQLQAIGQAVAASSRGGNVAVSRGRNEGGSGVKESPLYVVVEETIGSVIFKWVKLVLYFALFTYVCFALLTVLIESVGIFKKVGNAKTDNEAKVEHQKVRFSDVHGCDEAKEELQELVDFLKNPGKFSTLGGKLPKGVLLVGPPGTGKTLLARAVAGEAGVPFFFMSGSEFDEIYVGVGAKRVRELFAGAKSKSPAIIFIDELDAIGGKRSARDASYAKQTLNQLLTELDGFEQNSGVIILAATNFPETLDKALTRPGRFDRNVVVGLPDVRGRMAILKHHMTNVVKGSDVNLEQLAAGTPGFSGAELENVINQAAVHASKAKALAVSMKDFEWAKDKVMMGAEKRSMVITDKEKEMTAYHEAGHALVGMFTKGANPLHKVTIMPRGQSLGMTMHLPEIDKYSKTMSEYRAHIDVCLGGKMAEELIYGADQVTSGVSGDLESATQIAYAMVTQFGMSAAAGNVDLNTNYNHLSSETKQLIESEVRRTIEEGRQRAHALLVEKRKELDLLARALVNYETLDKEEAFKVIRGEKLEGKLLMPSGSIKRPEATGGQGAEIPLAPIPGSKAADAAPGGGEPAGRGGLWRECEGTTSWTHVPGGAQSLNIKTVQVDVSAL</sequence>
<dbReference type="FunFam" id="3.40.50.300:FF:000175">
    <property type="entry name" value="ATP-dependent zinc metalloprotease FTSH 4"/>
    <property type="match status" value="1"/>
</dbReference>
<dbReference type="Gene3D" id="3.40.50.300">
    <property type="entry name" value="P-loop containing nucleotide triphosphate hydrolases"/>
    <property type="match status" value="1"/>
</dbReference>
<dbReference type="InterPro" id="IPR041569">
    <property type="entry name" value="AAA_lid_3"/>
</dbReference>
<dbReference type="GO" id="GO:0005524">
    <property type="term" value="F:ATP binding"/>
    <property type="evidence" value="ECO:0007669"/>
    <property type="project" value="UniProtKB-KW"/>
</dbReference>
<protein>
    <recommendedName>
        <fullName evidence="17">AAA+ ATPase domain-containing protein</fullName>
    </recommendedName>
</protein>